<dbReference type="InterPro" id="IPR036410">
    <property type="entry name" value="HSP_DnaJ_Cys-rich_dom_sf"/>
</dbReference>
<dbReference type="Proteomes" id="UP000182993">
    <property type="component" value="Chromosome"/>
</dbReference>
<gene>
    <name evidence="1" type="ORF">A0O31_01621</name>
</gene>
<organism evidence="1 2">
    <name type="scientific">Thermus brockianus</name>
    <dbReference type="NCBI Taxonomy" id="56956"/>
    <lineage>
        <taxon>Bacteria</taxon>
        <taxon>Thermotogati</taxon>
        <taxon>Deinococcota</taxon>
        <taxon>Deinococci</taxon>
        <taxon>Thermales</taxon>
        <taxon>Thermaceae</taxon>
        <taxon>Thermus</taxon>
    </lineage>
</organism>
<dbReference type="KEGG" id="tbc:A0O31_01621"/>
<name>A0A1J0LTK5_THEBO</name>
<protein>
    <submittedName>
        <fullName evidence="1">Uncharacterized protein</fullName>
    </submittedName>
</protein>
<sequence length="163" mass="18295">MRSWRAAWYQANPEGLVGRLRDLARSRPEAARALATRLEREGWGPWWELLGDLQAPRALCPVCEGEGEVLTTGAVASGWHTCPTCGGQGLMPYPLTQWREYCHECWGEGGWWAYHPHRPDDDIWVECPECGGIGVFTRMGPAAYAEVRGRVEEDFPPDAPLPF</sequence>
<dbReference type="Gene3D" id="2.10.230.10">
    <property type="entry name" value="Heat shock protein DnaJ, cysteine-rich domain"/>
    <property type="match status" value="1"/>
</dbReference>
<accession>A0A1J0LTK5</accession>
<dbReference type="AlphaFoldDB" id="A0A1J0LTK5"/>
<dbReference type="STRING" id="56956.A0O31_01621"/>
<evidence type="ECO:0000313" key="2">
    <source>
        <dbReference type="Proteomes" id="UP000182993"/>
    </source>
</evidence>
<proteinExistence type="predicted"/>
<reference evidence="2" key="1">
    <citation type="submission" date="2016-06" db="EMBL/GenBank/DDBJ databases">
        <title>Whole genome sequencing of Thermus brockianus strain GE-1.</title>
        <authorList>
            <person name="Schaefers C."/>
            <person name="Blank S."/>
            <person name="Wiebusch S."/>
            <person name="Elleuche S."/>
            <person name="Antranikian G."/>
        </authorList>
    </citation>
    <scope>NUCLEOTIDE SEQUENCE [LARGE SCALE GENOMIC DNA]</scope>
    <source>
        <strain evidence="2">GE-1</strain>
    </source>
</reference>
<evidence type="ECO:0000313" key="1">
    <source>
        <dbReference type="EMBL" id="APD09729.1"/>
    </source>
</evidence>
<dbReference type="EMBL" id="CP016312">
    <property type="protein sequence ID" value="APD09729.1"/>
    <property type="molecule type" value="Genomic_DNA"/>
</dbReference>
<dbReference type="SUPFAM" id="SSF57938">
    <property type="entry name" value="DnaJ/Hsp40 cysteine-rich domain"/>
    <property type="match status" value="1"/>
</dbReference>